<gene>
    <name evidence="8" type="primary">PAK3</name>
    <name evidence="8" type="ORF">EC973_005458</name>
</gene>
<feature type="compositionally biased region" description="Polar residues" evidence="6">
    <location>
        <begin position="367"/>
        <end position="380"/>
    </location>
</feature>
<feature type="domain" description="Protein kinase" evidence="7">
    <location>
        <begin position="41"/>
        <end position="302"/>
    </location>
</feature>
<dbReference type="Proteomes" id="UP000605846">
    <property type="component" value="Unassembled WGS sequence"/>
</dbReference>
<sequence>MSFRRKVPGLALLFQSNAFRLMQQVNGVPVYNADPGLYYEGLNSEPTWFSAQGGVYKCRDRTHPSTQVAIKKYLVEEESQYEDMFVMPKELVENEIYTMTKCVHPNILKLIAVYLHEEFVYLIMPLCTGGSLQQYVFEHQLTVGQMVHIVISIASGLAEIHRHGYIHRDIKCDNIFLDQESNSVVIGDFGVVSITPAADSNVEEAGVVLFWAPELVQRKIVNRKIDIWALGIVILEILNGGKAPYEDEKLEEDEIKQRILENGRPEYPPGLPSRLVDLLDRCLEPDPKLRASANSILQHPFLCDYEPELLFPISQADQDQSSIADSEQSESHPSLEDVDDDAMINALKKLRALEALHSFDIEFNSTRKPISTSTSDSQSKPVPSLSPPHPNNLSSTSTLNTEPTESKRKPRGHVPSAGAARKCRLPVPSFVVDEQVATALPAQEKIANVLRKRQSISEINWNQGSRLPMFKAIAEVLVEEPNEETKKTSNVKSVRLAQGSAKSAQQTLRRANTLPARVKQQASPTTEPPYKRKTEPKEKPKQPRSNSTEKTKHVATSSSKEKNKLHVRITTKDTQKIVSPVPPKVVSPLPPRIRPKVLLAGASDKVETKKPSIYRKKRLPGESRTARLMLGISTNGRRHSVRDFSQIEKEVALQSPGRRVGRLLAVKTDAPPERKKRPVSFAADSPMPDNTYPKKFGFQLQPSSSRTTPLPKYDLKARRQSAPAPAKQSSKGKSINRNNDDSTTTTVAKNAAIKSVKTVRVH</sequence>
<evidence type="ECO:0000313" key="9">
    <source>
        <dbReference type="Proteomes" id="UP000605846"/>
    </source>
</evidence>
<evidence type="ECO:0000256" key="4">
    <source>
        <dbReference type="ARBA" id="ARBA00022777"/>
    </source>
</evidence>
<dbReference type="EMBL" id="JABAYA010000031">
    <property type="protein sequence ID" value="KAF7728832.1"/>
    <property type="molecule type" value="Genomic_DNA"/>
</dbReference>
<dbReference type="SMART" id="SM00220">
    <property type="entry name" value="S_TKc"/>
    <property type="match status" value="1"/>
</dbReference>
<dbReference type="PROSITE" id="PS50011">
    <property type="entry name" value="PROTEIN_KINASE_DOM"/>
    <property type="match status" value="1"/>
</dbReference>
<evidence type="ECO:0000256" key="5">
    <source>
        <dbReference type="ARBA" id="ARBA00022840"/>
    </source>
</evidence>
<evidence type="ECO:0000259" key="7">
    <source>
        <dbReference type="PROSITE" id="PS50011"/>
    </source>
</evidence>
<dbReference type="PANTHER" id="PTHR24345:SF91">
    <property type="entry name" value="SERINE_THREONINE-PROTEIN KINASE PLK4"/>
    <property type="match status" value="1"/>
</dbReference>
<name>A0A8H7ES55_9FUNG</name>
<keyword evidence="5" id="KW-0067">ATP-binding</keyword>
<keyword evidence="9" id="KW-1185">Reference proteome</keyword>
<dbReference type="InterPro" id="IPR008271">
    <property type="entry name" value="Ser/Thr_kinase_AS"/>
</dbReference>
<feature type="region of interest" description="Disordered" evidence="6">
    <location>
        <begin position="316"/>
        <end position="339"/>
    </location>
</feature>
<dbReference type="CDD" id="cd14014">
    <property type="entry name" value="STKc_PknB_like"/>
    <property type="match status" value="1"/>
</dbReference>
<feature type="region of interest" description="Disordered" evidence="6">
    <location>
        <begin position="669"/>
        <end position="762"/>
    </location>
</feature>
<feature type="region of interest" description="Disordered" evidence="6">
    <location>
        <begin position="481"/>
        <end position="565"/>
    </location>
</feature>
<dbReference type="SUPFAM" id="SSF56112">
    <property type="entry name" value="Protein kinase-like (PK-like)"/>
    <property type="match status" value="1"/>
</dbReference>
<dbReference type="OrthoDB" id="4062651at2759"/>
<dbReference type="GO" id="GO:0004674">
    <property type="term" value="F:protein serine/threonine kinase activity"/>
    <property type="evidence" value="ECO:0007669"/>
    <property type="project" value="UniProtKB-KW"/>
</dbReference>
<accession>A0A8H7ES55</accession>
<dbReference type="Gene3D" id="1.10.510.10">
    <property type="entry name" value="Transferase(Phosphotransferase) domain 1"/>
    <property type="match status" value="1"/>
</dbReference>
<dbReference type="InterPro" id="IPR011009">
    <property type="entry name" value="Kinase-like_dom_sf"/>
</dbReference>
<evidence type="ECO:0000256" key="3">
    <source>
        <dbReference type="ARBA" id="ARBA00022741"/>
    </source>
</evidence>
<dbReference type="Pfam" id="PF00069">
    <property type="entry name" value="Pkinase"/>
    <property type="match status" value="1"/>
</dbReference>
<dbReference type="InterPro" id="IPR000719">
    <property type="entry name" value="Prot_kinase_dom"/>
</dbReference>
<proteinExistence type="predicted"/>
<feature type="compositionally biased region" description="Polar residues" evidence="6">
    <location>
        <begin position="316"/>
        <end position="326"/>
    </location>
</feature>
<dbReference type="PROSITE" id="PS00108">
    <property type="entry name" value="PROTEIN_KINASE_ST"/>
    <property type="match status" value="1"/>
</dbReference>
<dbReference type="PANTHER" id="PTHR24345">
    <property type="entry name" value="SERINE/THREONINE-PROTEIN KINASE PLK"/>
    <property type="match status" value="1"/>
</dbReference>
<evidence type="ECO:0000313" key="8">
    <source>
        <dbReference type="EMBL" id="KAF7728832.1"/>
    </source>
</evidence>
<keyword evidence="4 8" id="KW-0418">Kinase</keyword>
<dbReference type="GO" id="GO:0005524">
    <property type="term" value="F:ATP binding"/>
    <property type="evidence" value="ECO:0007669"/>
    <property type="project" value="UniProtKB-KW"/>
</dbReference>
<keyword evidence="2" id="KW-0808">Transferase</keyword>
<keyword evidence="1" id="KW-0723">Serine/threonine-protein kinase</keyword>
<dbReference type="AlphaFoldDB" id="A0A8H7ES55"/>
<comment type="caution">
    <text evidence="8">The sequence shown here is derived from an EMBL/GenBank/DDBJ whole genome shotgun (WGS) entry which is preliminary data.</text>
</comment>
<feature type="region of interest" description="Disordered" evidence="6">
    <location>
        <begin position="367"/>
        <end position="420"/>
    </location>
</feature>
<keyword evidence="3" id="KW-0547">Nucleotide-binding</keyword>
<evidence type="ECO:0000256" key="2">
    <source>
        <dbReference type="ARBA" id="ARBA00022679"/>
    </source>
</evidence>
<evidence type="ECO:0000256" key="1">
    <source>
        <dbReference type="ARBA" id="ARBA00022527"/>
    </source>
</evidence>
<protein>
    <submittedName>
        <fullName evidence="8">Serine/threonine-protein kinase PAK 3</fullName>
    </submittedName>
</protein>
<organism evidence="8 9">
    <name type="scientific">Apophysomyces ossiformis</name>
    <dbReference type="NCBI Taxonomy" id="679940"/>
    <lineage>
        <taxon>Eukaryota</taxon>
        <taxon>Fungi</taxon>
        <taxon>Fungi incertae sedis</taxon>
        <taxon>Mucoromycota</taxon>
        <taxon>Mucoromycotina</taxon>
        <taxon>Mucoromycetes</taxon>
        <taxon>Mucorales</taxon>
        <taxon>Mucorineae</taxon>
        <taxon>Mucoraceae</taxon>
        <taxon>Apophysomyces</taxon>
    </lineage>
</organism>
<feature type="compositionally biased region" description="Basic and acidic residues" evidence="6">
    <location>
        <begin position="529"/>
        <end position="552"/>
    </location>
</feature>
<dbReference type="GO" id="GO:0005634">
    <property type="term" value="C:nucleus"/>
    <property type="evidence" value="ECO:0007669"/>
    <property type="project" value="TreeGrafter"/>
</dbReference>
<feature type="compositionally biased region" description="Polar residues" evidence="6">
    <location>
        <begin position="727"/>
        <end position="748"/>
    </location>
</feature>
<feature type="compositionally biased region" description="Polar residues" evidence="6">
    <location>
        <begin position="500"/>
        <end position="510"/>
    </location>
</feature>
<reference evidence="8" key="1">
    <citation type="submission" date="2020-01" db="EMBL/GenBank/DDBJ databases">
        <title>Genome Sequencing of Three Apophysomyces-Like Fungal Strains Confirms a Novel Fungal Genus in the Mucoromycota with divergent Burkholderia-like Endosymbiotic Bacteria.</title>
        <authorList>
            <person name="Stajich J.E."/>
            <person name="Macias A.M."/>
            <person name="Carter-House D."/>
            <person name="Lovett B."/>
            <person name="Kasson L.R."/>
            <person name="Berry K."/>
            <person name="Grigoriev I."/>
            <person name="Chang Y."/>
            <person name="Spatafora J."/>
            <person name="Kasson M.T."/>
        </authorList>
    </citation>
    <scope>NUCLEOTIDE SEQUENCE</scope>
    <source>
        <strain evidence="8">NRRL A-21654</strain>
    </source>
</reference>
<evidence type="ECO:0000256" key="6">
    <source>
        <dbReference type="SAM" id="MobiDB-lite"/>
    </source>
</evidence>